<comment type="function">
    <text evidence="8">Probably part of an ABC transporter complex. Probably responsible for the translocation of the substrate across the membrane.</text>
</comment>
<dbReference type="SUPFAM" id="SSF161098">
    <property type="entry name" value="MetI-like"/>
    <property type="match status" value="1"/>
</dbReference>
<keyword evidence="7 9" id="KW-0472">Membrane</keyword>
<dbReference type="PANTHER" id="PTHR30151:SF0">
    <property type="entry name" value="ABC TRANSPORTER PERMEASE PROTEIN MJ0413-RELATED"/>
    <property type="match status" value="1"/>
</dbReference>
<dbReference type="FunFam" id="1.10.3720.10:FF:000003">
    <property type="entry name" value="Aliphatic sulfonate ABC transporter permease"/>
    <property type="match status" value="1"/>
</dbReference>
<dbReference type="PROSITE" id="PS50928">
    <property type="entry name" value="ABC_TM1"/>
    <property type="match status" value="1"/>
</dbReference>
<keyword evidence="4" id="KW-1003">Cell membrane</keyword>
<keyword evidence="5 9" id="KW-0812">Transmembrane</keyword>
<dbReference type="KEGG" id="xdi:EZH22_08600"/>
<dbReference type="Pfam" id="PF00528">
    <property type="entry name" value="BPD_transp_1"/>
    <property type="match status" value="1"/>
</dbReference>
<evidence type="ECO:0000313" key="11">
    <source>
        <dbReference type="EMBL" id="QRG08336.1"/>
    </source>
</evidence>
<keyword evidence="6 9" id="KW-1133">Transmembrane helix</keyword>
<evidence type="ECO:0000256" key="2">
    <source>
        <dbReference type="ARBA" id="ARBA00009306"/>
    </source>
</evidence>
<feature type="transmembrane region" description="Helical" evidence="9">
    <location>
        <begin position="132"/>
        <end position="153"/>
    </location>
</feature>
<feature type="transmembrane region" description="Helical" evidence="9">
    <location>
        <begin position="66"/>
        <end position="88"/>
    </location>
</feature>
<evidence type="ECO:0000313" key="12">
    <source>
        <dbReference type="Proteomes" id="UP000596427"/>
    </source>
</evidence>
<proteinExistence type="inferred from homology"/>
<evidence type="ECO:0000256" key="4">
    <source>
        <dbReference type="ARBA" id="ARBA00022475"/>
    </source>
</evidence>
<dbReference type="EMBL" id="CP063362">
    <property type="protein sequence ID" value="QRG08336.1"/>
    <property type="molecule type" value="Genomic_DNA"/>
</dbReference>
<dbReference type="InterPro" id="IPR035906">
    <property type="entry name" value="MetI-like_sf"/>
</dbReference>
<evidence type="ECO:0000256" key="6">
    <source>
        <dbReference type="ARBA" id="ARBA00022989"/>
    </source>
</evidence>
<feature type="domain" description="ABC transmembrane type-1" evidence="10">
    <location>
        <begin position="125"/>
        <end position="305"/>
    </location>
</feature>
<evidence type="ECO:0000256" key="9">
    <source>
        <dbReference type="RuleBase" id="RU363032"/>
    </source>
</evidence>
<evidence type="ECO:0000256" key="3">
    <source>
        <dbReference type="ARBA" id="ARBA00022448"/>
    </source>
</evidence>
<gene>
    <name evidence="11" type="ORF">EZH22_08600</name>
</gene>
<feature type="transmembrane region" description="Helical" evidence="9">
    <location>
        <begin position="287"/>
        <end position="309"/>
    </location>
</feature>
<accession>A0A974SJF3</accession>
<keyword evidence="12" id="KW-1185">Reference proteome</keyword>
<reference evidence="11 12" key="1">
    <citation type="submission" date="2020-10" db="EMBL/GenBank/DDBJ databases">
        <title>Degradation of 1,4-Dioxane by Xanthobacter sp. YN2, via a Novel Group-2 Soluble Di-Iron Monooxygenase.</title>
        <authorList>
            <person name="Ma F."/>
            <person name="Wang Y."/>
            <person name="Yang J."/>
            <person name="Guo H."/>
            <person name="Su D."/>
            <person name="Yu L."/>
        </authorList>
    </citation>
    <scope>NUCLEOTIDE SEQUENCE [LARGE SCALE GENOMIC DNA]</scope>
    <source>
        <strain evidence="11 12">YN2</strain>
    </source>
</reference>
<evidence type="ECO:0000256" key="7">
    <source>
        <dbReference type="ARBA" id="ARBA00023136"/>
    </source>
</evidence>
<dbReference type="CDD" id="cd06261">
    <property type="entry name" value="TM_PBP2"/>
    <property type="match status" value="1"/>
</dbReference>
<keyword evidence="3 9" id="KW-0813">Transport</keyword>
<sequence>MQTAMAKTLVSPSAPLHLAGVEGRGAAVAAPGPILLRPERPEAPAAPAPDRSPLGRARRWVKLNAAAIRAILLGALSIGLFILAWHVLTSNRMILYVRFVNVPSPEQVLESARTAFSTGAFFDHIYISCRRIFLGFAIATLVAVPLGLLMGRFQLLKDFVFPVSEVLRPIPAIAWVPMSIMLWPTNEESIVFITFLGSFFPILINTLHGMANVDEVLVRAARCLGASERATFREVYFPAVLPQIFTGLTVGMGVAWVSLIAAEMISGQFGIGYFTWEAYSLVQYPDIALGMITIGVLGLASSFLIRLLGRAVTPWSRAK</sequence>
<dbReference type="GO" id="GO:0005886">
    <property type="term" value="C:plasma membrane"/>
    <property type="evidence" value="ECO:0007669"/>
    <property type="project" value="UniProtKB-SubCell"/>
</dbReference>
<dbReference type="GO" id="GO:0042918">
    <property type="term" value="P:alkanesulfonate transmembrane transport"/>
    <property type="evidence" value="ECO:0007669"/>
    <property type="project" value="UniProtKB-ARBA"/>
</dbReference>
<dbReference type="Proteomes" id="UP000596427">
    <property type="component" value="Chromosome"/>
</dbReference>
<evidence type="ECO:0000256" key="5">
    <source>
        <dbReference type="ARBA" id="ARBA00022692"/>
    </source>
</evidence>
<organism evidence="11 12">
    <name type="scientific">Xanthobacter dioxanivorans</name>
    <dbReference type="NCBI Taxonomy" id="2528964"/>
    <lineage>
        <taxon>Bacteria</taxon>
        <taxon>Pseudomonadati</taxon>
        <taxon>Pseudomonadota</taxon>
        <taxon>Alphaproteobacteria</taxon>
        <taxon>Hyphomicrobiales</taxon>
        <taxon>Xanthobacteraceae</taxon>
        <taxon>Xanthobacter</taxon>
    </lineage>
</organism>
<dbReference type="InterPro" id="IPR000515">
    <property type="entry name" value="MetI-like"/>
</dbReference>
<evidence type="ECO:0000256" key="8">
    <source>
        <dbReference type="ARBA" id="ARBA00056719"/>
    </source>
</evidence>
<feature type="transmembrane region" description="Helical" evidence="9">
    <location>
        <begin position="189"/>
        <end position="207"/>
    </location>
</feature>
<evidence type="ECO:0000256" key="1">
    <source>
        <dbReference type="ARBA" id="ARBA00004651"/>
    </source>
</evidence>
<comment type="similarity">
    <text evidence="2 9">Belongs to the binding-protein-dependent transport system permease family.</text>
</comment>
<dbReference type="PANTHER" id="PTHR30151">
    <property type="entry name" value="ALKANE SULFONATE ABC TRANSPORTER-RELATED, MEMBRANE SUBUNIT"/>
    <property type="match status" value="1"/>
</dbReference>
<name>A0A974SJF3_9HYPH</name>
<dbReference type="AlphaFoldDB" id="A0A974SJF3"/>
<evidence type="ECO:0000259" key="10">
    <source>
        <dbReference type="PROSITE" id="PS50928"/>
    </source>
</evidence>
<protein>
    <submittedName>
        <fullName evidence="11">ABC transporter permease</fullName>
    </submittedName>
</protein>
<dbReference type="Gene3D" id="1.10.3720.10">
    <property type="entry name" value="MetI-like"/>
    <property type="match status" value="1"/>
</dbReference>
<comment type="subcellular location">
    <subcellularLocation>
        <location evidence="1 9">Cell membrane</location>
        <topology evidence="1 9">Multi-pass membrane protein</topology>
    </subcellularLocation>
</comment>